<dbReference type="SUPFAM" id="SSF55874">
    <property type="entry name" value="ATPase domain of HSP90 chaperone/DNA topoisomerase II/histidine kinase"/>
    <property type="match status" value="1"/>
</dbReference>
<dbReference type="PANTHER" id="PTHR34220">
    <property type="entry name" value="SENSOR HISTIDINE KINASE YPDA"/>
    <property type="match status" value="1"/>
</dbReference>
<dbReference type="CDD" id="cd06225">
    <property type="entry name" value="HAMP"/>
    <property type="match status" value="1"/>
</dbReference>
<name>A0A2V5JTX5_9BACL</name>
<proteinExistence type="predicted"/>
<dbReference type="InterPro" id="IPR003660">
    <property type="entry name" value="HAMP_dom"/>
</dbReference>
<keyword evidence="5" id="KW-0418">Kinase</keyword>
<dbReference type="GO" id="GO:0005886">
    <property type="term" value="C:plasma membrane"/>
    <property type="evidence" value="ECO:0007669"/>
    <property type="project" value="UniProtKB-SubCell"/>
</dbReference>
<dbReference type="SUPFAM" id="SSF158472">
    <property type="entry name" value="HAMP domain-like"/>
    <property type="match status" value="1"/>
</dbReference>
<dbReference type="Gene3D" id="6.10.340.10">
    <property type="match status" value="1"/>
</dbReference>
<dbReference type="RefSeq" id="WP_110844170.1">
    <property type="nucleotide sequence ID" value="NZ_QJVJ01000028.1"/>
</dbReference>
<feature type="transmembrane region" description="Helical" evidence="7">
    <location>
        <begin position="12"/>
        <end position="34"/>
    </location>
</feature>
<gene>
    <name evidence="9" type="ORF">DLM86_31430</name>
</gene>
<accession>A0A2V5JTX5</accession>
<keyword evidence="10" id="KW-1185">Reference proteome</keyword>
<comment type="subcellular location">
    <subcellularLocation>
        <location evidence="1">Cell membrane</location>
        <topology evidence="1">Multi-pass membrane protein</topology>
    </subcellularLocation>
</comment>
<evidence type="ECO:0000256" key="2">
    <source>
        <dbReference type="ARBA" id="ARBA00022475"/>
    </source>
</evidence>
<evidence type="ECO:0000256" key="3">
    <source>
        <dbReference type="ARBA" id="ARBA00022553"/>
    </source>
</evidence>
<organism evidence="9 10">
    <name type="scientific">Paenibacillus flagellatus</name>
    <dbReference type="NCBI Taxonomy" id="2211139"/>
    <lineage>
        <taxon>Bacteria</taxon>
        <taxon>Bacillati</taxon>
        <taxon>Bacillota</taxon>
        <taxon>Bacilli</taxon>
        <taxon>Bacillales</taxon>
        <taxon>Paenibacillaceae</taxon>
        <taxon>Paenibacillus</taxon>
    </lineage>
</organism>
<keyword evidence="4" id="KW-0808">Transferase</keyword>
<evidence type="ECO:0000256" key="7">
    <source>
        <dbReference type="SAM" id="Phobius"/>
    </source>
</evidence>
<protein>
    <recommendedName>
        <fullName evidence="8">HAMP domain-containing protein</fullName>
    </recommendedName>
</protein>
<dbReference type="SMART" id="SM00304">
    <property type="entry name" value="HAMP"/>
    <property type="match status" value="1"/>
</dbReference>
<dbReference type="Pfam" id="PF06580">
    <property type="entry name" value="His_kinase"/>
    <property type="match status" value="1"/>
</dbReference>
<evidence type="ECO:0000313" key="10">
    <source>
        <dbReference type="Proteomes" id="UP000247476"/>
    </source>
</evidence>
<dbReference type="PROSITE" id="PS50885">
    <property type="entry name" value="HAMP"/>
    <property type="match status" value="1"/>
</dbReference>
<dbReference type="EMBL" id="QJVJ01000028">
    <property type="protein sequence ID" value="PYI49959.1"/>
    <property type="molecule type" value="Genomic_DNA"/>
</dbReference>
<keyword evidence="6 7" id="KW-0472">Membrane</keyword>
<feature type="domain" description="HAMP" evidence="8">
    <location>
        <begin position="307"/>
        <end position="359"/>
    </location>
</feature>
<keyword evidence="7" id="KW-0812">Transmembrane</keyword>
<dbReference type="GO" id="GO:0000155">
    <property type="term" value="F:phosphorelay sensor kinase activity"/>
    <property type="evidence" value="ECO:0007669"/>
    <property type="project" value="InterPro"/>
</dbReference>
<comment type="caution">
    <text evidence="9">The sequence shown here is derived from an EMBL/GenBank/DDBJ whole genome shotgun (WGS) entry which is preliminary data.</text>
</comment>
<dbReference type="InterPro" id="IPR050640">
    <property type="entry name" value="Bact_2-comp_sensor_kinase"/>
</dbReference>
<dbReference type="Gene3D" id="3.30.565.10">
    <property type="entry name" value="Histidine kinase-like ATPase, C-terminal domain"/>
    <property type="match status" value="1"/>
</dbReference>
<dbReference type="AlphaFoldDB" id="A0A2V5JTX5"/>
<evidence type="ECO:0000256" key="5">
    <source>
        <dbReference type="ARBA" id="ARBA00022777"/>
    </source>
</evidence>
<evidence type="ECO:0000259" key="8">
    <source>
        <dbReference type="PROSITE" id="PS50885"/>
    </source>
</evidence>
<dbReference type="Pfam" id="PF02518">
    <property type="entry name" value="HATPase_c"/>
    <property type="match status" value="1"/>
</dbReference>
<dbReference type="Proteomes" id="UP000247476">
    <property type="component" value="Unassembled WGS sequence"/>
</dbReference>
<keyword evidence="3" id="KW-0597">Phosphoprotein</keyword>
<evidence type="ECO:0000313" key="9">
    <source>
        <dbReference type="EMBL" id="PYI49959.1"/>
    </source>
</evidence>
<dbReference type="InterPro" id="IPR010559">
    <property type="entry name" value="Sig_transdc_His_kin_internal"/>
</dbReference>
<sequence length="588" mass="67045">MKFNRAFFPLRLKFIILLCLLITVPFLISGIITYRQYTKNVEEDSVSYTNRIIDQITINLERYIKDMDRLTMAPYYDNAVLGIMKAHETAAASGNYVSSEQLAKMNLMISSLAVDRSEIQSILIFAYDGTLFSNLENSVSKSWEPQGNAWMREVEETDGALVVLAPHPGTYYLDRQRQVVSLARVIRESFTNRHLGIIKVDLTEDGLGKILAGSSPNSLLYLTDRHDRLLYPLDNGTSAPARPAPGPAQDKSYIVASKRSDYTGIQVTGLIQRADIKQGARSLTQFTLWISIASILVAYIAAGIASGKLVRPIRHLQMKMKRVQKGDFAERAKVTTSDEIGQLTEGFNIMVSEIDRLVKEVYEGKIRQRDAELDALQSQINPHFIYNTLESINSLAMDRHQDEISDIAVNLGRLLRYTVERKERFVFLRDEISFVEAYSQIQASRLGNQLQVEIDVELGHDYLMVPKLILQPFIENAIEHAMTSERLTVRLMTRIEDDRLVIRVQDDGAGMSRETMERVEKHIYTSPREQVDRRRFGEKKKGYALRNVHWRLFLLYGEGCGLFIDKSVRNGSAFILRLPLLYEEESEA</sequence>
<reference evidence="9 10" key="1">
    <citation type="submission" date="2018-05" db="EMBL/GenBank/DDBJ databases">
        <title>Paenibacillus flagellatus sp. nov., isolated from selenium mineral soil.</title>
        <authorList>
            <person name="Dai X."/>
        </authorList>
    </citation>
    <scope>NUCLEOTIDE SEQUENCE [LARGE SCALE GENOMIC DNA]</scope>
    <source>
        <strain evidence="9 10">DXL2</strain>
    </source>
</reference>
<keyword evidence="2" id="KW-1003">Cell membrane</keyword>
<dbReference type="InterPro" id="IPR036890">
    <property type="entry name" value="HATPase_C_sf"/>
</dbReference>
<evidence type="ECO:0000256" key="6">
    <source>
        <dbReference type="ARBA" id="ARBA00023136"/>
    </source>
</evidence>
<dbReference type="PANTHER" id="PTHR34220:SF7">
    <property type="entry name" value="SENSOR HISTIDINE KINASE YPDA"/>
    <property type="match status" value="1"/>
</dbReference>
<dbReference type="OrthoDB" id="9776552at2"/>
<dbReference type="InterPro" id="IPR003594">
    <property type="entry name" value="HATPase_dom"/>
</dbReference>
<evidence type="ECO:0000256" key="4">
    <source>
        <dbReference type="ARBA" id="ARBA00022679"/>
    </source>
</evidence>
<keyword evidence="7" id="KW-1133">Transmembrane helix</keyword>
<dbReference type="Pfam" id="PF00672">
    <property type="entry name" value="HAMP"/>
    <property type="match status" value="1"/>
</dbReference>
<evidence type="ECO:0000256" key="1">
    <source>
        <dbReference type="ARBA" id="ARBA00004651"/>
    </source>
</evidence>
<feature type="transmembrane region" description="Helical" evidence="7">
    <location>
        <begin position="286"/>
        <end position="310"/>
    </location>
</feature>